<evidence type="ECO:0000313" key="3">
    <source>
        <dbReference type="EMBL" id="TXK79044.1"/>
    </source>
</evidence>
<proteinExistence type="predicted"/>
<feature type="domain" description="DUF6436" evidence="2">
    <location>
        <begin position="54"/>
        <end position="174"/>
    </location>
</feature>
<evidence type="ECO:0000259" key="2">
    <source>
        <dbReference type="Pfam" id="PF20029"/>
    </source>
</evidence>
<protein>
    <recommendedName>
        <fullName evidence="2">DUF6436 domain-containing protein</fullName>
    </recommendedName>
</protein>
<keyword evidence="1" id="KW-0812">Transmembrane</keyword>
<organism evidence="3 4">
    <name type="scientific">Rheinheimera tangshanensis</name>
    <dbReference type="NCBI Taxonomy" id="400153"/>
    <lineage>
        <taxon>Bacteria</taxon>
        <taxon>Pseudomonadati</taxon>
        <taxon>Pseudomonadota</taxon>
        <taxon>Gammaproteobacteria</taxon>
        <taxon>Chromatiales</taxon>
        <taxon>Chromatiaceae</taxon>
        <taxon>Rheinheimera</taxon>
    </lineage>
</organism>
<dbReference type="Proteomes" id="UP000321814">
    <property type="component" value="Unassembled WGS sequence"/>
</dbReference>
<dbReference type="OrthoDB" id="8897581at2"/>
<accession>A0A5C8LS05</accession>
<dbReference type="InterPro" id="IPR045494">
    <property type="entry name" value="DUF6436"/>
</dbReference>
<name>A0A5C8LS05_9GAMM</name>
<keyword evidence="1" id="KW-0472">Membrane</keyword>
<keyword evidence="4" id="KW-1185">Reference proteome</keyword>
<dbReference type="RefSeq" id="WP_147905157.1">
    <property type="nucleotide sequence ID" value="NZ_BAAAGC010000015.1"/>
</dbReference>
<gene>
    <name evidence="3" type="ORF">FU839_15945</name>
</gene>
<dbReference type="AlphaFoldDB" id="A0A5C8LS05"/>
<feature type="transmembrane region" description="Helical" evidence="1">
    <location>
        <begin position="12"/>
        <end position="32"/>
    </location>
</feature>
<evidence type="ECO:0000313" key="4">
    <source>
        <dbReference type="Proteomes" id="UP000321814"/>
    </source>
</evidence>
<comment type="caution">
    <text evidence="3">The sequence shown here is derived from an EMBL/GenBank/DDBJ whole genome shotgun (WGS) entry which is preliminary data.</text>
</comment>
<evidence type="ECO:0000256" key="1">
    <source>
        <dbReference type="SAM" id="Phobius"/>
    </source>
</evidence>
<dbReference type="Pfam" id="PF20029">
    <property type="entry name" value="DUF6436"/>
    <property type="match status" value="1"/>
</dbReference>
<keyword evidence="1" id="KW-1133">Transmembrane helix</keyword>
<sequence>MKQSGSTKKVKAAVVLLAVWIAGSAAAFYWFFLGHYGVFDEQGLWQQQPLLPAQVQNILDQQLQPDRLWQAVLITDSRCSCSSFAKDHLRRTQQRQPHLAVKMLELTEAKALGFEVIAAPLLLLFQNKQLMYAGPVATDLLCSDNASLLDGIVSGTTLLPGFWLNGESTACRCVTIP</sequence>
<reference evidence="3 4" key="1">
    <citation type="submission" date="2019-08" db="EMBL/GenBank/DDBJ databases">
        <title>Draft genome analysis of Rheinheimera tangshanensis isolated from the roots of fresh rice plants (Oryza sativa).</title>
        <authorList>
            <person name="Yu Q."/>
            <person name="Qi Y."/>
            <person name="Zhang H."/>
            <person name="Pu J."/>
        </authorList>
    </citation>
    <scope>NUCLEOTIDE SEQUENCE [LARGE SCALE GENOMIC DNA]</scope>
    <source>
        <strain evidence="3 4">JA3-B52</strain>
    </source>
</reference>
<dbReference type="EMBL" id="VRLR01000012">
    <property type="protein sequence ID" value="TXK79044.1"/>
    <property type="molecule type" value="Genomic_DNA"/>
</dbReference>